<dbReference type="PANTHER" id="PTHR10628:SF23">
    <property type="entry name" value="SIALIDASE-3"/>
    <property type="match status" value="1"/>
</dbReference>
<dbReference type="GO" id="GO:0006689">
    <property type="term" value="P:ganglioside catabolic process"/>
    <property type="evidence" value="ECO:0007669"/>
    <property type="project" value="TreeGrafter"/>
</dbReference>
<dbReference type="SUPFAM" id="SSF50939">
    <property type="entry name" value="Sialidases"/>
    <property type="match status" value="1"/>
</dbReference>
<evidence type="ECO:0000256" key="1">
    <source>
        <dbReference type="ARBA" id="ARBA00000427"/>
    </source>
</evidence>
<evidence type="ECO:0000256" key="3">
    <source>
        <dbReference type="ARBA" id="ARBA00012733"/>
    </source>
</evidence>
<gene>
    <name evidence="11" type="ORF">PECUL_23A015939</name>
</gene>
<dbReference type="GO" id="GO:0004308">
    <property type="term" value="F:exo-alpha-sialidase activity"/>
    <property type="evidence" value="ECO:0007669"/>
    <property type="project" value="UniProtKB-EC"/>
</dbReference>
<dbReference type="EC" id="3.2.1.18" evidence="3"/>
<dbReference type="PANTHER" id="PTHR10628">
    <property type="entry name" value="SIALIDASE"/>
    <property type="match status" value="1"/>
</dbReference>
<protein>
    <recommendedName>
        <fullName evidence="3">exo-alpha-sialidase</fullName>
        <ecNumber evidence="3">3.2.1.18</ecNumber>
    </recommendedName>
</protein>
<keyword evidence="4" id="KW-0677">Repeat</keyword>
<dbReference type="CDD" id="cd15482">
    <property type="entry name" value="Sialidase_non-viral"/>
    <property type="match status" value="1"/>
</dbReference>
<reference evidence="11" key="1">
    <citation type="submission" date="2022-03" db="EMBL/GenBank/DDBJ databases">
        <authorList>
            <person name="Alioto T."/>
            <person name="Alioto T."/>
            <person name="Gomez Garrido J."/>
        </authorList>
    </citation>
    <scope>NUCLEOTIDE SEQUENCE</scope>
</reference>
<dbReference type="Gene3D" id="2.120.10.10">
    <property type="match status" value="1"/>
</dbReference>
<sequence length="388" mass="43662">MAGSDSPDLVTLFHQEPSGITYRIPALIYVPEPPTFLAFSEKRSSPNDQDALCIVMRRGVKTYEAIHWEDITKVASAKLLGHRTMNPCPVYDAWSGTVFLFFICVRTNSSEMRQIFTGRNAARLCFVTSSDYGKTWSTLRDLTEEVIGNELKNCATLAVGPGHGIQSTSGRLIVPAYLYYIHSRFCCLPIPWKTKPHSFIFYSNDHGKSWHKGSILWKQKTGECEVAEVAHNNGTNLLYCSARTREHYRVEAISNSQEMEFGDSHICKSLCEPPTGCQGSVVAFEPPKDSNANEEHEKSTTSWLLYSHPTSRKKRVNLGVYLNKSTLVPSVWTQPWIINKGPSGYSDLVVCQDSHIFGCLYECGLNACEKINFMKFTMEELLKNISTL</sequence>
<dbReference type="AlphaFoldDB" id="A0AAD1R811"/>
<dbReference type="GO" id="GO:0005737">
    <property type="term" value="C:cytoplasm"/>
    <property type="evidence" value="ECO:0007669"/>
    <property type="project" value="TreeGrafter"/>
</dbReference>
<accession>A0AAD1R811</accession>
<keyword evidence="7" id="KW-0443">Lipid metabolism</keyword>
<dbReference type="Proteomes" id="UP001295444">
    <property type="component" value="Chromosome 01"/>
</dbReference>
<proteinExistence type="inferred from homology"/>
<evidence type="ECO:0000256" key="6">
    <source>
        <dbReference type="ARBA" id="ARBA00022963"/>
    </source>
</evidence>
<evidence type="ECO:0000256" key="4">
    <source>
        <dbReference type="ARBA" id="ARBA00022737"/>
    </source>
</evidence>
<dbReference type="InterPro" id="IPR026856">
    <property type="entry name" value="Sialidase_fam"/>
</dbReference>
<comment type="similarity">
    <text evidence="2">Belongs to the glycosyl hydrolase 33 family.</text>
</comment>
<keyword evidence="9" id="KW-0326">Glycosidase</keyword>
<feature type="domain" description="Sialidase" evidence="10">
    <location>
        <begin position="52"/>
        <end position="355"/>
    </location>
</feature>
<evidence type="ECO:0000256" key="5">
    <source>
        <dbReference type="ARBA" id="ARBA00022801"/>
    </source>
</evidence>
<comment type="catalytic activity">
    <reaction evidence="1">
        <text>Hydrolysis of alpha-(2-&gt;3)-, alpha-(2-&gt;6)-, alpha-(2-&gt;8)- glycosidic linkages of terminal sialic acid residues in oligosaccharides, glycoproteins, glycolipids, colominic acid and synthetic substrates.</text>
        <dbReference type="EC" id="3.2.1.18"/>
    </reaction>
</comment>
<keyword evidence="12" id="KW-1185">Reference proteome</keyword>
<keyword evidence="5" id="KW-0378">Hydrolase</keyword>
<evidence type="ECO:0000256" key="2">
    <source>
        <dbReference type="ARBA" id="ARBA00009348"/>
    </source>
</evidence>
<organism evidence="11 12">
    <name type="scientific">Pelobates cultripes</name>
    <name type="common">Western spadefoot toad</name>
    <dbReference type="NCBI Taxonomy" id="61616"/>
    <lineage>
        <taxon>Eukaryota</taxon>
        <taxon>Metazoa</taxon>
        <taxon>Chordata</taxon>
        <taxon>Craniata</taxon>
        <taxon>Vertebrata</taxon>
        <taxon>Euteleostomi</taxon>
        <taxon>Amphibia</taxon>
        <taxon>Batrachia</taxon>
        <taxon>Anura</taxon>
        <taxon>Pelobatoidea</taxon>
        <taxon>Pelobatidae</taxon>
        <taxon>Pelobates</taxon>
    </lineage>
</organism>
<keyword evidence="6" id="KW-0442">Lipid degradation</keyword>
<dbReference type="EMBL" id="OW240912">
    <property type="protein sequence ID" value="CAH2225768.1"/>
    <property type="molecule type" value="Genomic_DNA"/>
</dbReference>
<dbReference type="InterPro" id="IPR036278">
    <property type="entry name" value="Sialidase_sf"/>
</dbReference>
<dbReference type="GO" id="GO:0016020">
    <property type="term" value="C:membrane"/>
    <property type="evidence" value="ECO:0007669"/>
    <property type="project" value="TreeGrafter"/>
</dbReference>
<dbReference type="GO" id="GO:0009313">
    <property type="term" value="P:oligosaccharide catabolic process"/>
    <property type="evidence" value="ECO:0007669"/>
    <property type="project" value="TreeGrafter"/>
</dbReference>
<evidence type="ECO:0000256" key="8">
    <source>
        <dbReference type="ARBA" id="ARBA00023277"/>
    </source>
</evidence>
<keyword evidence="8" id="KW-0119">Carbohydrate metabolism</keyword>
<dbReference type="InterPro" id="IPR011040">
    <property type="entry name" value="Sialidase"/>
</dbReference>
<evidence type="ECO:0000256" key="9">
    <source>
        <dbReference type="ARBA" id="ARBA00023295"/>
    </source>
</evidence>
<evidence type="ECO:0000313" key="11">
    <source>
        <dbReference type="EMBL" id="CAH2225768.1"/>
    </source>
</evidence>
<evidence type="ECO:0000313" key="12">
    <source>
        <dbReference type="Proteomes" id="UP001295444"/>
    </source>
</evidence>
<dbReference type="Pfam" id="PF13088">
    <property type="entry name" value="BNR_2"/>
    <property type="match status" value="1"/>
</dbReference>
<evidence type="ECO:0000259" key="10">
    <source>
        <dbReference type="Pfam" id="PF13088"/>
    </source>
</evidence>
<evidence type="ECO:0000256" key="7">
    <source>
        <dbReference type="ARBA" id="ARBA00023098"/>
    </source>
</evidence>
<dbReference type="FunFam" id="2.120.10.10:FF:000002">
    <property type="entry name" value="Neuraminidase 3"/>
    <property type="match status" value="1"/>
</dbReference>
<name>A0AAD1R811_PELCU</name>